<dbReference type="SUPFAM" id="SSF160631">
    <property type="entry name" value="SMI1/KNR4-like"/>
    <property type="match status" value="1"/>
</dbReference>
<reference evidence="3 4" key="1">
    <citation type="submission" date="2017-01" db="EMBL/GenBank/DDBJ databases">
        <authorList>
            <person name="Mah S.A."/>
            <person name="Swanson W.J."/>
            <person name="Moy G.W."/>
            <person name="Vacquier V.D."/>
        </authorList>
    </citation>
    <scope>NUCLEOTIDE SEQUENCE [LARGE SCALE GENOMIC DNA]</scope>
    <source>
        <strain evidence="3 4">DSM 16927</strain>
    </source>
</reference>
<dbReference type="EMBL" id="FTNZ01000006">
    <property type="protein sequence ID" value="SIS40426.1"/>
    <property type="molecule type" value="Genomic_DNA"/>
</dbReference>
<feature type="domain" description="Knr4/Smi1-like" evidence="1">
    <location>
        <begin position="3"/>
        <end position="135"/>
    </location>
</feature>
<evidence type="ECO:0000259" key="1">
    <source>
        <dbReference type="Pfam" id="PF09346"/>
    </source>
</evidence>
<accession>A0A1N7ITT2</accession>
<organism evidence="3 4">
    <name type="scientific">Chryseobacterium joostei</name>
    <dbReference type="NCBI Taxonomy" id="112234"/>
    <lineage>
        <taxon>Bacteria</taxon>
        <taxon>Pseudomonadati</taxon>
        <taxon>Bacteroidota</taxon>
        <taxon>Flavobacteriia</taxon>
        <taxon>Flavobacteriales</taxon>
        <taxon>Weeksellaceae</taxon>
        <taxon>Chryseobacterium group</taxon>
        <taxon>Chryseobacterium</taxon>
    </lineage>
</organism>
<evidence type="ECO:0000313" key="4">
    <source>
        <dbReference type="Proteomes" id="UP000186106"/>
    </source>
</evidence>
<name>A0A1N7ITT2_9FLAO</name>
<dbReference type="OrthoDB" id="980721at2"/>
<dbReference type="EMBL" id="CP033926">
    <property type="protein sequence ID" value="AZA98210.1"/>
    <property type="molecule type" value="Genomic_DNA"/>
</dbReference>
<evidence type="ECO:0000313" key="5">
    <source>
        <dbReference type="Proteomes" id="UP000279541"/>
    </source>
</evidence>
<dbReference type="Proteomes" id="UP000186106">
    <property type="component" value="Unassembled WGS sequence"/>
</dbReference>
<protein>
    <submittedName>
        <fullName evidence="3">SMI1 / KNR4 family (SUKH-1)</fullName>
    </submittedName>
    <submittedName>
        <fullName evidence="2">SMI1/KNR4 family protein</fullName>
    </submittedName>
</protein>
<dbReference type="Proteomes" id="UP000279541">
    <property type="component" value="Chromosome"/>
</dbReference>
<proteinExistence type="predicted"/>
<keyword evidence="5" id="KW-1185">Reference proteome</keyword>
<gene>
    <name evidence="2" type="ORF">EG359_00660</name>
    <name evidence="3" type="ORF">SAMN05421768_106395</name>
</gene>
<dbReference type="InterPro" id="IPR018958">
    <property type="entry name" value="Knr4/Smi1-like_dom"/>
</dbReference>
<dbReference type="KEGG" id="cjt:EG359_00660"/>
<evidence type="ECO:0000313" key="3">
    <source>
        <dbReference type="EMBL" id="SIS40426.1"/>
    </source>
</evidence>
<dbReference type="STRING" id="112234.SAMN05421768_106395"/>
<dbReference type="RefSeq" id="WP_076355980.1">
    <property type="nucleotide sequence ID" value="NZ_CP033926.1"/>
</dbReference>
<dbReference type="AlphaFoldDB" id="A0A1N7ITT2"/>
<dbReference type="InterPro" id="IPR037883">
    <property type="entry name" value="Knr4/Smi1-like_sf"/>
</dbReference>
<reference evidence="2 5" key="2">
    <citation type="submission" date="2018-11" db="EMBL/GenBank/DDBJ databases">
        <title>Proposal to divide the Flavobacteriaceae and reorganize its genera based on Amino Acid Identity values calculated from whole genome sequences.</title>
        <authorList>
            <person name="Nicholson A.C."/>
            <person name="Gulvik C.A."/>
            <person name="Whitney A.M."/>
            <person name="Humrighouse B.W."/>
            <person name="Bell M."/>
            <person name="Holmes B."/>
            <person name="Steigerwalt A.G."/>
            <person name="Villarma A."/>
            <person name="Sheth M."/>
            <person name="Batra D."/>
            <person name="Pryor J."/>
            <person name="Bernardet J.-F."/>
            <person name="Hugo C."/>
            <person name="Kampfer P."/>
            <person name="Newman J."/>
            <person name="McQuiston J.R."/>
        </authorList>
    </citation>
    <scope>NUCLEOTIDE SEQUENCE [LARGE SCALE GENOMIC DNA]</scope>
    <source>
        <strain evidence="2 5">DSM 16927</strain>
    </source>
</reference>
<evidence type="ECO:0000313" key="2">
    <source>
        <dbReference type="EMBL" id="AZA98210.1"/>
    </source>
</evidence>
<dbReference type="Gene3D" id="3.40.1580.10">
    <property type="entry name" value="SMI1/KNR4-like"/>
    <property type="match status" value="1"/>
</dbReference>
<sequence length="240" mass="28578">MNISTLEQKYNFKYPEIYRQLSKNNMLDWGESGSNWYRTTFPELKKNPPLLLFGYDIEIWNNPQFVEASIDEMSDEEDYRNIHSGYQFVPFAKNGAGDLYAFQFDLQNDGEVPVTFIPHDDEEAEVVAKNFQDFIFRQLLEAITEIDEDSMFYEDEEEDMKQNLFNQLKTHEPYLSSRQIEILQDIYQRDIFEYTYKVPNGHTFEAEGLVTFDEVEKILNDEIGFELLNKKFNYTKTWNS</sequence>
<dbReference type="Pfam" id="PF09346">
    <property type="entry name" value="SMI1_KNR4"/>
    <property type="match status" value="1"/>
</dbReference>